<protein>
    <submittedName>
        <fullName evidence="1">Uncharacterized protein</fullName>
    </submittedName>
</protein>
<dbReference type="AlphaFoldDB" id="A0A699ZD30"/>
<keyword evidence="2" id="KW-1185">Reference proteome</keyword>
<proteinExistence type="predicted"/>
<organism evidence="1 2">
    <name type="scientific">Haematococcus lacustris</name>
    <name type="common">Green alga</name>
    <name type="synonym">Haematococcus pluvialis</name>
    <dbReference type="NCBI Taxonomy" id="44745"/>
    <lineage>
        <taxon>Eukaryota</taxon>
        <taxon>Viridiplantae</taxon>
        <taxon>Chlorophyta</taxon>
        <taxon>core chlorophytes</taxon>
        <taxon>Chlorophyceae</taxon>
        <taxon>CS clade</taxon>
        <taxon>Chlamydomonadales</taxon>
        <taxon>Haematococcaceae</taxon>
        <taxon>Haematococcus</taxon>
    </lineage>
</organism>
<reference evidence="1 2" key="1">
    <citation type="submission" date="2020-02" db="EMBL/GenBank/DDBJ databases">
        <title>Draft genome sequence of Haematococcus lacustris strain NIES-144.</title>
        <authorList>
            <person name="Morimoto D."/>
            <person name="Nakagawa S."/>
            <person name="Yoshida T."/>
            <person name="Sawayama S."/>
        </authorList>
    </citation>
    <scope>NUCLEOTIDE SEQUENCE [LARGE SCALE GENOMIC DNA]</scope>
    <source>
        <strain evidence="1 2">NIES-144</strain>
    </source>
</reference>
<dbReference type="Proteomes" id="UP000485058">
    <property type="component" value="Unassembled WGS sequence"/>
</dbReference>
<evidence type="ECO:0000313" key="2">
    <source>
        <dbReference type="Proteomes" id="UP000485058"/>
    </source>
</evidence>
<sequence length="191" mass="20144">MSTTRCGGYIWVQSVASDDDADLEKDVPAKVGIQQDAQSKVKKGSSDGAWVSKQNLSLAAPTVSAAGSASTLPLSPAALPLSPAGTARVDKIAIRHAKQQLSAVEAASSRVTTLELSYAQAAADPETFVTLVYLLMHGRPLVEYEQSRELLQASNVPGTSSHWSRRSAVGMLAGINQALEDELVHTVKTSE</sequence>
<gene>
    <name evidence="1" type="ORF">HaLaN_16670</name>
</gene>
<evidence type="ECO:0000313" key="1">
    <source>
        <dbReference type="EMBL" id="GFH19685.1"/>
    </source>
</evidence>
<comment type="caution">
    <text evidence="1">The sequence shown here is derived from an EMBL/GenBank/DDBJ whole genome shotgun (WGS) entry which is preliminary data.</text>
</comment>
<name>A0A699ZD30_HAELA</name>
<dbReference type="EMBL" id="BLLF01001503">
    <property type="protein sequence ID" value="GFH19685.1"/>
    <property type="molecule type" value="Genomic_DNA"/>
</dbReference>
<accession>A0A699ZD30</accession>